<accession>A0AAN7E286</accession>
<name>A0AAN7E286_QUERU</name>
<feature type="signal peptide" evidence="2">
    <location>
        <begin position="1"/>
        <end position="17"/>
    </location>
</feature>
<feature type="chain" id="PRO_5042908322" description="PGG domain-containing protein" evidence="2">
    <location>
        <begin position="18"/>
        <end position="368"/>
    </location>
</feature>
<evidence type="ECO:0000259" key="3">
    <source>
        <dbReference type="Pfam" id="PF13962"/>
    </source>
</evidence>
<dbReference type="SUPFAM" id="SSF48403">
    <property type="entry name" value="Ankyrin repeat"/>
    <property type="match status" value="1"/>
</dbReference>
<dbReference type="InterPro" id="IPR026961">
    <property type="entry name" value="PGG_dom"/>
</dbReference>
<feature type="transmembrane region" description="Helical" evidence="1">
    <location>
        <begin position="286"/>
        <end position="306"/>
    </location>
</feature>
<feature type="transmembrane region" description="Helical" evidence="1">
    <location>
        <begin position="208"/>
        <end position="230"/>
    </location>
</feature>
<evidence type="ECO:0000256" key="2">
    <source>
        <dbReference type="SAM" id="SignalP"/>
    </source>
</evidence>
<dbReference type="AlphaFoldDB" id="A0AAN7E286"/>
<organism evidence="4 5">
    <name type="scientific">Quercus rubra</name>
    <name type="common">Northern red oak</name>
    <name type="synonym">Quercus borealis</name>
    <dbReference type="NCBI Taxonomy" id="3512"/>
    <lineage>
        <taxon>Eukaryota</taxon>
        <taxon>Viridiplantae</taxon>
        <taxon>Streptophyta</taxon>
        <taxon>Embryophyta</taxon>
        <taxon>Tracheophyta</taxon>
        <taxon>Spermatophyta</taxon>
        <taxon>Magnoliopsida</taxon>
        <taxon>eudicotyledons</taxon>
        <taxon>Gunneridae</taxon>
        <taxon>Pentapetalae</taxon>
        <taxon>rosids</taxon>
        <taxon>fabids</taxon>
        <taxon>Fagales</taxon>
        <taxon>Fagaceae</taxon>
        <taxon>Quercus</taxon>
    </lineage>
</organism>
<dbReference type="EMBL" id="JAXUIC010000012">
    <property type="protein sequence ID" value="KAK4560165.1"/>
    <property type="molecule type" value="Genomic_DNA"/>
</dbReference>
<feature type="domain" description="PGG" evidence="3">
    <location>
        <begin position="207"/>
        <end position="314"/>
    </location>
</feature>
<keyword evidence="1" id="KW-1133">Transmembrane helix</keyword>
<keyword evidence="1" id="KW-0812">Transmembrane</keyword>
<proteinExistence type="predicted"/>
<comment type="caution">
    <text evidence="4">The sequence shown here is derived from an EMBL/GenBank/DDBJ whole genome shotgun (WGS) entry which is preliminary data.</text>
</comment>
<keyword evidence="5" id="KW-1185">Reference proteome</keyword>
<evidence type="ECO:0000256" key="1">
    <source>
        <dbReference type="SAM" id="Phobius"/>
    </source>
</evidence>
<reference evidence="4 5" key="1">
    <citation type="journal article" date="2023" name="G3 (Bethesda)">
        <title>A haplotype-resolved chromosome-scale genome for Quercus rubra L. provides insights into the genetics of adaptive traits for red oak species.</title>
        <authorList>
            <person name="Kapoor B."/>
            <person name="Jenkins J."/>
            <person name="Schmutz J."/>
            <person name="Zhebentyayeva T."/>
            <person name="Kuelheim C."/>
            <person name="Coggeshall M."/>
            <person name="Heim C."/>
            <person name="Lasky J.R."/>
            <person name="Leites L."/>
            <person name="Islam-Faridi N."/>
            <person name="Romero-Severson J."/>
            <person name="DeLeo V.L."/>
            <person name="Lucas S.M."/>
            <person name="Lazic D."/>
            <person name="Gailing O."/>
            <person name="Carlson J."/>
            <person name="Staton M."/>
        </authorList>
    </citation>
    <scope>NUCLEOTIDE SEQUENCE [LARGE SCALE GENOMIC DNA]</scope>
    <source>
        <strain evidence="4">Pseudo-F2</strain>
    </source>
</reference>
<gene>
    <name evidence="4" type="ORF">RGQ29_009087</name>
</gene>
<dbReference type="PANTHER" id="PTHR24177:SF103">
    <property type="entry name" value="PGG DOMAIN-CONTAINING PROTEIN"/>
    <property type="match status" value="1"/>
</dbReference>
<dbReference type="Gene3D" id="1.25.40.20">
    <property type="entry name" value="Ankyrin repeat-containing domain"/>
    <property type="match status" value="1"/>
</dbReference>
<keyword evidence="1" id="KW-0472">Membrane</keyword>
<protein>
    <recommendedName>
        <fullName evidence="3">PGG domain-containing protein</fullName>
    </recommendedName>
</protein>
<keyword evidence="2" id="KW-0732">Signal</keyword>
<dbReference type="GO" id="GO:0016020">
    <property type="term" value="C:membrane"/>
    <property type="evidence" value="ECO:0007669"/>
    <property type="project" value="TreeGrafter"/>
</dbReference>
<dbReference type="Proteomes" id="UP001324115">
    <property type="component" value="Unassembled WGS sequence"/>
</dbReference>
<evidence type="ECO:0000313" key="4">
    <source>
        <dbReference type="EMBL" id="KAK4560165.1"/>
    </source>
</evidence>
<dbReference type="PANTHER" id="PTHR24177">
    <property type="entry name" value="CASKIN"/>
    <property type="match status" value="1"/>
</dbReference>
<feature type="transmembrane region" description="Helical" evidence="1">
    <location>
        <begin position="250"/>
        <end position="274"/>
    </location>
</feature>
<feature type="transmembrane region" description="Helical" evidence="1">
    <location>
        <begin position="326"/>
        <end position="351"/>
    </location>
</feature>
<evidence type="ECO:0000313" key="5">
    <source>
        <dbReference type="Proteomes" id="UP001324115"/>
    </source>
</evidence>
<sequence>MCFLFMKLVLKAVPAPSETVKKVGKMKERHTWSVLIMNNLLENASMYQFLQDKERKKDDIDQPATAILIAAKNGITEMVEKILERYPIAMYDVDRDRKNIVLLTVKHKQPRLYELLLSLQKKNTLKDSIFSKVDCDGNSALHLAAEVDFNWPVPGAASQMQWEIKWYEYIKNSKQRSSGLPLLNKNGQTPEEVFTEKHKDLVKMGGKWLTSTCNACSVVAGLFVTITFTASTTVPDAVKEVNKNNKASKVLAVSSFVSFCTSLIAVVMFLSILTSGYREKDFHHNLLLKLLVGLTAFYVSIVTTLISFSSGHFFIFSDQQNNAVSLYMVTCLLLITIFVITQFPLYLHLLWANFKKVPQRRYWLHLED</sequence>
<dbReference type="InterPro" id="IPR036770">
    <property type="entry name" value="Ankyrin_rpt-contain_sf"/>
</dbReference>
<dbReference type="Pfam" id="PF13962">
    <property type="entry name" value="PGG"/>
    <property type="match status" value="1"/>
</dbReference>